<dbReference type="PANTHER" id="PTHR32439">
    <property type="entry name" value="FERREDOXIN--NITRITE REDUCTASE, CHLOROPLASTIC"/>
    <property type="match status" value="1"/>
</dbReference>
<keyword evidence="3" id="KW-0479">Metal-binding</keyword>
<dbReference type="EMBL" id="CP019791">
    <property type="protein sequence ID" value="AQT67891.1"/>
    <property type="molecule type" value="Genomic_DNA"/>
</dbReference>
<dbReference type="GO" id="GO:0046872">
    <property type="term" value="F:metal ion binding"/>
    <property type="evidence" value="ECO:0007669"/>
    <property type="project" value="UniProtKB-KW"/>
</dbReference>
<dbReference type="Gene3D" id="3.90.480.10">
    <property type="entry name" value="Sulfite Reductase Hemoprotein,Domain 2"/>
    <property type="match status" value="1"/>
</dbReference>
<dbReference type="InterPro" id="IPR006067">
    <property type="entry name" value="NO2/SO3_Rdtase_4Fe4S_dom"/>
</dbReference>
<sequence>MIPDGSKARSILRLSEPLIRRARGHGSQVQGYLAGDISKNEFKSMGIYELRKDGKYMVRVRIGAGQVWSEQLERIAALSKEFGNSVVHVTTRQDFQIHGVSIEDTPAIMESLLEVGLASGGGGGNTVRNVTACPRSGVCPNEKFDVAPYAVAAGEFLLSDESSFALPRKFKVAFSGCSDDCAFAGINDLGFFAAVRNGNKGFQVYGGGGLGSKPRAGILIEEFISADDFLQVVEAMKLVFEEHGDRTNRRKARLRYVLDRVGDDEFVQLYKKAREHVTQDGLRGQVPNIRQLYPEPAPIEEDASDADLPGNIKADKQSGGYTVKVHVSMGDIEADDLLAVAQLASEHSAAPVRITQAQNLLITSVAGDDIGKVNARLGELGLRRDHNITVAACTGASTCRLGICRSREMGQEIEEAITNVTAFGTGRTIRVSGCPNSCGQHQIADLGLQGRLKRVDGEAVPHYDVYAGSDMTQGQTRLGTKIGTVSEKTVPEMIKTLVKKDGFTKTHISEIVSTYSG</sequence>
<feature type="domain" description="Nitrite/Sulfite reductase ferredoxin-like" evidence="8">
    <location>
        <begin position="51"/>
        <end position="115"/>
    </location>
</feature>
<dbReference type="InterPro" id="IPR005117">
    <property type="entry name" value="NiRdtase/SiRdtase_haem-b_fer"/>
</dbReference>
<organism evidence="9 10">
    <name type="scientific">Anaerohalosphaera lusitana</name>
    <dbReference type="NCBI Taxonomy" id="1936003"/>
    <lineage>
        <taxon>Bacteria</taxon>
        <taxon>Pseudomonadati</taxon>
        <taxon>Planctomycetota</taxon>
        <taxon>Phycisphaerae</taxon>
        <taxon>Sedimentisphaerales</taxon>
        <taxon>Anaerohalosphaeraceae</taxon>
        <taxon>Anaerohalosphaera</taxon>
    </lineage>
</organism>
<evidence type="ECO:0000256" key="5">
    <source>
        <dbReference type="ARBA" id="ARBA00023004"/>
    </source>
</evidence>
<keyword evidence="5" id="KW-0408">Iron</keyword>
<dbReference type="Pfam" id="PF01077">
    <property type="entry name" value="NIR_SIR"/>
    <property type="match status" value="2"/>
</dbReference>
<dbReference type="InterPro" id="IPR051329">
    <property type="entry name" value="NIR_SIR_4Fe-4S"/>
</dbReference>
<dbReference type="RefSeq" id="WP_146660421.1">
    <property type="nucleotide sequence ID" value="NZ_CP019791.1"/>
</dbReference>
<dbReference type="SUPFAM" id="SSF55124">
    <property type="entry name" value="Nitrite/Sulfite reductase N-terminal domain-like"/>
    <property type="match status" value="2"/>
</dbReference>
<protein>
    <submittedName>
        <fullName evidence="9">Sulfite reductase, ferredoxin</fullName>
        <ecNumber evidence="9">1.8.7.1</ecNumber>
    </submittedName>
</protein>
<evidence type="ECO:0000256" key="6">
    <source>
        <dbReference type="ARBA" id="ARBA00023014"/>
    </source>
</evidence>
<dbReference type="EC" id="1.8.7.1" evidence="9"/>
<dbReference type="Pfam" id="PF03460">
    <property type="entry name" value="NIR_SIR_ferr"/>
    <property type="match status" value="2"/>
</dbReference>
<feature type="domain" description="Nitrite/sulphite reductase 4Fe-4S" evidence="7">
    <location>
        <begin position="386"/>
        <end position="498"/>
    </location>
</feature>
<keyword evidence="6" id="KW-0411">Iron-sulfur</keyword>
<dbReference type="SUPFAM" id="SSF56014">
    <property type="entry name" value="Nitrite and sulphite reductase 4Fe-4S domain-like"/>
    <property type="match status" value="2"/>
</dbReference>
<accession>A0A1U9NIZ0</accession>
<dbReference type="InterPro" id="IPR036136">
    <property type="entry name" value="Nit/Sulf_reduc_fer-like_dom_sf"/>
</dbReference>
<feature type="domain" description="Nitrite/Sulfite reductase ferredoxin-like" evidence="8">
    <location>
        <begin position="316"/>
        <end position="379"/>
    </location>
</feature>
<evidence type="ECO:0000256" key="1">
    <source>
        <dbReference type="ARBA" id="ARBA00022485"/>
    </source>
</evidence>
<feature type="domain" description="Nitrite/sulphite reductase 4Fe-4S" evidence="7">
    <location>
        <begin position="124"/>
        <end position="272"/>
    </location>
</feature>
<keyword evidence="2" id="KW-0349">Heme</keyword>
<dbReference type="PANTHER" id="PTHR32439:SF9">
    <property type="entry name" value="BLR3264 PROTEIN"/>
    <property type="match status" value="1"/>
</dbReference>
<dbReference type="PROSITE" id="PS00365">
    <property type="entry name" value="NIR_SIR"/>
    <property type="match status" value="2"/>
</dbReference>
<evidence type="ECO:0000256" key="2">
    <source>
        <dbReference type="ARBA" id="ARBA00022617"/>
    </source>
</evidence>
<dbReference type="AlphaFoldDB" id="A0A1U9NIZ0"/>
<evidence type="ECO:0000259" key="8">
    <source>
        <dbReference type="Pfam" id="PF03460"/>
    </source>
</evidence>
<dbReference type="GO" id="GO:0020037">
    <property type="term" value="F:heme binding"/>
    <property type="evidence" value="ECO:0007669"/>
    <property type="project" value="InterPro"/>
</dbReference>
<keyword evidence="4 9" id="KW-0560">Oxidoreductase</keyword>
<evidence type="ECO:0000313" key="10">
    <source>
        <dbReference type="Proteomes" id="UP000189674"/>
    </source>
</evidence>
<dbReference type="InterPro" id="IPR045854">
    <property type="entry name" value="NO2/SO3_Rdtase_4Fe4S_sf"/>
</dbReference>
<dbReference type="GO" id="GO:0050311">
    <property type="term" value="F:sulfite reductase (ferredoxin) activity"/>
    <property type="evidence" value="ECO:0007669"/>
    <property type="project" value="UniProtKB-EC"/>
</dbReference>
<dbReference type="InterPro" id="IPR006066">
    <property type="entry name" value="NO2/SO3_Rdtase_FeS/sirohaem_BS"/>
</dbReference>
<dbReference type="Gene3D" id="3.30.413.10">
    <property type="entry name" value="Sulfite Reductase Hemoprotein, domain 1"/>
    <property type="match status" value="2"/>
</dbReference>
<dbReference type="PRINTS" id="PR00397">
    <property type="entry name" value="SIROHAEM"/>
</dbReference>
<gene>
    <name evidence="9" type="primary">sir</name>
    <name evidence="9" type="ORF">STSP2_01043</name>
</gene>
<keyword evidence="10" id="KW-1185">Reference proteome</keyword>
<evidence type="ECO:0000256" key="3">
    <source>
        <dbReference type="ARBA" id="ARBA00022723"/>
    </source>
</evidence>
<proteinExistence type="predicted"/>
<keyword evidence="1" id="KW-0004">4Fe-4S</keyword>
<dbReference type="KEGG" id="alus:STSP2_01043"/>
<evidence type="ECO:0000259" key="7">
    <source>
        <dbReference type="Pfam" id="PF01077"/>
    </source>
</evidence>
<evidence type="ECO:0000313" key="9">
    <source>
        <dbReference type="EMBL" id="AQT67891.1"/>
    </source>
</evidence>
<evidence type="ECO:0000256" key="4">
    <source>
        <dbReference type="ARBA" id="ARBA00023002"/>
    </source>
</evidence>
<dbReference type="GO" id="GO:0051539">
    <property type="term" value="F:4 iron, 4 sulfur cluster binding"/>
    <property type="evidence" value="ECO:0007669"/>
    <property type="project" value="UniProtKB-KW"/>
</dbReference>
<reference evidence="10" key="1">
    <citation type="submission" date="2017-02" db="EMBL/GenBank/DDBJ databases">
        <title>Comparative genomics and description of representatives of a novel lineage of planctomycetes thriving in anoxic sediments.</title>
        <authorList>
            <person name="Spring S."/>
            <person name="Bunk B."/>
            <person name="Sproer C."/>
        </authorList>
    </citation>
    <scope>NUCLEOTIDE SEQUENCE [LARGE SCALE GENOMIC DNA]</scope>
    <source>
        <strain evidence="10">ST-NAGAB-D1</strain>
    </source>
</reference>
<dbReference type="OrthoDB" id="9803707at2"/>
<dbReference type="STRING" id="1936003.STSP2_01043"/>
<name>A0A1U9NIZ0_9BACT</name>
<dbReference type="Proteomes" id="UP000189674">
    <property type="component" value="Chromosome"/>
</dbReference>